<organism evidence="9 10">
    <name type="scientific">Seonamhaeicola algicola</name>
    <dbReference type="NCBI Taxonomy" id="1719036"/>
    <lineage>
        <taxon>Bacteria</taxon>
        <taxon>Pseudomonadati</taxon>
        <taxon>Bacteroidota</taxon>
        <taxon>Flavobacteriia</taxon>
        <taxon>Flavobacteriales</taxon>
        <taxon>Flavobacteriaceae</taxon>
    </lineage>
</organism>
<keyword evidence="5 8" id="KW-1133">Transmembrane helix</keyword>
<dbReference type="InterPro" id="IPR024194">
    <property type="entry name" value="Ac/AlaTfrase_AlgI/DltB"/>
</dbReference>
<feature type="transmembrane region" description="Helical" evidence="8">
    <location>
        <begin position="84"/>
        <end position="101"/>
    </location>
</feature>
<evidence type="ECO:0000256" key="3">
    <source>
        <dbReference type="ARBA" id="ARBA00022475"/>
    </source>
</evidence>
<dbReference type="AlphaFoldDB" id="A0A5C7AZS6"/>
<evidence type="ECO:0000256" key="7">
    <source>
        <dbReference type="PIRNR" id="PIRNR016636"/>
    </source>
</evidence>
<dbReference type="PIRSF" id="PIRSF500217">
    <property type="entry name" value="AlgI"/>
    <property type="match status" value="1"/>
</dbReference>
<dbReference type="GO" id="GO:0042121">
    <property type="term" value="P:alginic acid biosynthetic process"/>
    <property type="evidence" value="ECO:0007669"/>
    <property type="project" value="InterPro"/>
</dbReference>
<dbReference type="InterPro" id="IPR051085">
    <property type="entry name" value="MB_O-acyltransferase"/>
</dbReference>
<keyword evidence="3 7" id="KW-1003">Cell membrane</keyword>
<feature type="transmembrane region" description="Helical" evidence="8">
    <location>
        <begin position="462"/>
        <end position="481"/>
    </location>
</feature>
<protein>
    <submittedName>
        <fullName evidence="9">MBOAT family protein</fullName>
    </submittedName>
</protein>
<evidence type="ECO:0000256" key="4">
    <source>
        <dbReference type="ARBA" id="ARBA00022692"/>
    </source>
</evidence>
<accession>A0A5C7AZS6</accession>
<dbReference type="Pfam" id="PF03062">
    <property type="entry name" value="MBOAT"/>
    <property type="match status" value="1"/>
</dbReference>
<keyword evidence="7" id="KW-0808">Transferase</keyword>
<dbReference type="InterPro" id="IPR028362">
    <property type="entry name" value="AlgI"/>
</dbReference>
<name>A0A5C7AZS6_9FLAO</name>
<feature type="transmembrane region" description="Helical" evidence="8">
    <location>
        <begin position="430"/>
        <end position="450"/>
    </location>
</feature>
<dbReference type="RefSeq" id="WP_147131969.1">
    <property type="nucleotide sequence ID" value="NZ_VOSC01000012.1"/>
</dbReference>
<keyword evidence="4 8" id="KW-0812">Transmembrane</keyword>
<feature type="transmembrane region" description="Helical" evidence="8">
    <location>
        <begin position="46"/>
        <end position="64"/>
    </location>
</feature>
<comment type="subcellular location">
    <subcellularLocation>
        <location evidence="1">Cell membrane</location>
        <topology evidence="1">Multi-pass membrane protein</topology>
    </subcellularLocation>
</comment>
<dbReference type="Proteomes" id="UP000321790">
    <property type="component" value="Unassembled WGS sequence"/>
</dbReference>
<keyword evidence="7" id="KW-0012">Acyltransferase</keyword>
<comment type="similarity">
    <text evidence="2 7">Belongs to the membrane-bound acyltransferase family.</text>
</comment>
<evidence type="ECO:0000256" key="8">
    <source>
        <dbReference type="SAM" id="Phobius"/>
    </source>
</evidence>
<feature type="transmembrane region" description="Helical" evidence="8">
    <location>
        <begin position="7"/>
        <end position="26"/>
    </location>
</feature>
<sequence>MLFNSIAYLIYFPVVVAVYFITPAKYRYIWLLISSYYFYMSWSPKYAVLMLFSTLVTYLSGVLIQRSNLKENLKNKEFEKKLWVALSFTINLGILFFFKYFNFINESFTSVFNYFGMNWWIPNFDVLLPVGISFYTFQALSYTMDVYREDIKAEHNFAKYALFVSFFPQLVAGPIEKSTHLLPQLSKHYKFNYERMKEGLILIGWGLFKKIVIADRLAAFVNTVYNNPNQFEGFTLVVATVFFSFQIYCDFSSYSDIAIGSAKVMGFDLMENFKRPYFSKSIAEFWRRWHISLGGWFRDYLYFPLGGNRVKKIIWYRNIMIVFLLSGLWHGASWNFVIWGALHGVFQVLSFEFATFNKGITKFLKIRKNSFSYKLYNVVITFVLVDFAWIFFRANNFADTKYILTHLFKFNPWVFFDGSLYNIGLDEYDFKLAIISILFLLFIDLVQRKYKLSDWIKEQHIFVRWGTYGFVIFFMIIFGYYGSGYDATEFIYFQF</sequence>
<gene>
    <name evidence="9" type="ORF">FUA26_04175</name>
</gene>
<comment type="caution">
    <text evidence="9">The sequence shown here is derived from an EMBL/GenBank/DDBJ whole genome shotgun (WGS) entry which is preliminary data.</text>
</comment>
<evidence type="ECO:0000256" key="2">
    <source>
        <dbReference type="ARBA" id="ARBA00010323"/>
    </source>
</evidence>
<evidence type="ECO:0000256" key="1">
    <source>
        <dbReference type="ARBA" id="ARBA00004651"/>
    </source>
</evidence>
<dbReference type="PANTHER" id="PTHR13285">
    <property type="entry name" value="ACYLTRANSFERASE"/>
    <property type="match status" value="1"/>
</dbReference>
<dbReference type="PIRSF" id="PIRSF016636">
    <property type="entry name" value="AlgI_DltB"/>
    <property type="match status" value="1"/>
</dbReference>
<keyword evidence="10" id="KW-1185">Reference proteome</keyword>
<proteinExistence type="inferred from homology"/>
<evidence type="ECO:0000256" key="6">
    <source>
        <dbReference type="ARBA" id="ARBA00023136"/>
    </source>
</evidence>
<feature type="transmembrane region" description="Helical" evidence="8">
    <location>
        <begin position="336"/>
        <end position="354"/>
    </location>
</feature>
<reference evidence="10" key="1">
    <citation type="submission" date="2019-08" db="EMBL/GenBank/DDBJ databases">
        <title>Seonamhaeicola sediminis sp. nov., isolated from marine sediment.</title>
        <authorList>
            <person name="Cao W.R."/>
        </authorList>
    </citation>
    <scope>NUCLEOTIDE SEQUENCE [LARGE SCALE GENOMIC DNA]</scope>
    <source>
        <strain evidence="10">Gy8</strain>
    </source>
</reference>
<dbReference type="InterPro" id="IPR004299">
    <property type="entry name" value="MBOAT_fam"/>
</dbReference>
<dbReference type="OrthoDB" id="9805788at2"/>
<dbReference type="GO" id="GO:0005886">
    <property type="term" value="C:plasma membrane"/>
    <property type="evidence" value="ECO:0007669"/>
    <property type="project" value="UniProtKB-SubCell"/>
</dbReference>
<feature type="transmembrane region" description="Helical" evidence="8">
    <location>
        <begin position="313"/>
        <end position="330"/>
    </location>
</feature>
<evidence type="ECO:0000313" key="10">
    <source>
        <dbReference type="Proteomes" id="UP000321790"/>
    </source>
</evidence>
<evidence type="ECO:0000256" key="5">
    <source>
        <dbReference type="ARBA" id="ARBA00022989"/>
    </source>
</evidence>
<dbReference type="EMBL" id="VOSC01000012">
    <property type="protein sequence ID" value="TXE12999.1"/>
    <property type="molecule type" value="Genomic_DNA"/>
</dbReference>
<dbReference type="PANTHER" id="PTHR13285:SF18">
    <property type="entry name" value="PROTEIN-CYSTEINE N-PALMITOYLTRANSFERASE RASP"/>
    <property type="match status" value="1"/>
</dbReference>
<feature type="transmembrane region" description="Helical" evidence="8">
    <location>
        <begin position="121"/>
        <end position="142"/>
    </location>
</feature>
<dbReference type="GO" id="GO:0016746">
    <property type="term" value="F:acyltransferase activity"/>
    <property type="evidence" value="ECO:0007669"/>
    <property type="project" value="UniProtKB-KW"/>
</dbReference>
<keyword evidence="6 7" id="KW-0472">Membrane</keyword>
<evidence type="ECO:0000313" key="9">
    <source>
        <dbReference type="EMBL" id="TXE12999.1"/>
    </source>
</evidence>
<feature type="transmembrane region" description="Helical" evidence="8">
    <location>
        <begin position="375"/>
        <end position="392"/>
    </location>
</feature>